<name>A0ABR3J5N2_9AGAR</name>
<dbReference type="Pfam" id="PF01743">
    <property type="entry name" value="PolyA_pol"/>
    <property type="match status" value="1"/>
</dbReference>
<dbReference type="SUPFAM" id="SSF81891">
    <property type="entry name" value="Poly A polymerase C-terminal region-like"/>
    <property type="match status" value="1"/>
</dbReference>
<accession>A0ABR3J5N2</accession>
<evidence type="ECO:0000313" key="10">
    <source>
        <dbReference type="Proteomes" id="UP001556367"/>
    </source>
</evidence>
<comment type="similarity">
    <text evidence="1 5">Belongs to the tRNA nucleotidyltransferase/poly(A) polymerase family.</text>
</comment>
<sequence>MLFLRRVFHSSHRIPILIQHPKSRRMSLKPALRLRTEVPPTLEVKLTEVEDQICTLVDECTAYLKQEKGIETTCRIAGGWVRDKLLGLESNDIDIALSDIMGVPFAEHLVEFARQKGISTSEVAKISMNPEQSKHLETATFRVLDRMLDVVNLRSEEYAGDSRIPNQVAFGTPLQDALRRDITINALFYNIHTRTVEDFTEKGLDDLRSGIVRTPLAPTETFHDDPLRVVRCIRFASRFGFDMVPELEAAARDPITHEALKSKVSRERIGEEITKMMKGGDPLSAMRHIHNLNLYSSIFAALPREITSSFSDVLGPSTDALKASTILLALLEPPTSMALCPVHPTLLSTLSTDPTSRPRLFLAAALTPYRGVTYQDRKKKTIPAVDAAIRESLKLGAQNHFLDGIPALFAASGMLVSSALDDARFTGPSERVAIGLLLREKVVHNANTGSHWTSSLLFSLVQELVPLYDADADVLDIDAATEIISVFNTFVERIHELALPDAVDARPLLDVSFLSFIVVTCTDQNFLPNQNNVICRAGKGSQQGTQYEPGRMDGTRASAHRRVAARASRQVEG</sequence>
<evidence type="ECO:0000256" key="5">
    <source>
        <dbReference type="RuleBase" id="RU003953"/>
    </source>
</evidence>
<dbReference type="InterPro" id="IPR002646">
    <property type="entry name" value="PolA_pol_head_dom"/>
</dbReference>
<protein>
    <recommendedName>
        <fullName evidence="11">tRNA nucleotidyltransferase</fullName>
    </recommendedName>
</protein>
<dbReference type="InterPro" id="IPR032828">
    <property type="entry name" value="PolyA_RNA-bd"/>
</dbReference>
<evidence type="ECO:0000313" key="9">
    <source>
        <dbReference type="EMBL" id="KAL0950681.1"/>
    </source>
</evidence>
<dbReference type="SUPFAM" id="SSF81301">
    <property type="entry name" value="Nucleotidyltransferase"/>
    <property type="match status" value="1"/>
</dbReference>
<reference evidence="10" key="1">
    <citation type="submission" date="2024-06" db="EMBL/GenBank/DDBJ databases">
        <title>Multi-omics analyses provide insights into the biosynthesis of the anticancer antibiotic pleurotin in Hohenbuehelia grisea.</title>
        <authorList>
            <person name="Weaver J.A."/>
            <person name="Alberti F."/>
        </authorList>
    </citation>
    <scope>NUCLEOTIDE SEQUENCE [LARGE SCALE GENOMIC DNA]</scope>
    <source>
        <strain evidence="10">T-177</strain>
    </source>
</reference>
<comment type="caution">
    <text evidence="9">The sequence shown here is derived from an EMBL/GenBank/DDBJ whole genome shotgun (WGS) entry which is preliminary data.</text>
</comment>
<keyword evidence="3" id="KW-0547">Nucleotide-binding</keyword>
<keyword evidence="10" id="KW-1185">Reference proteome</keyword>
<dbReference type="Proteomes" id="UP001556367">
    <property type="component" value="Unassembled WGS sequence"/>
</dbReference>
<dbReference type="PANTHER" id="PTHR13734:SF5">
    <property type="entry name" value="CCA TRNA NUCLEOTIDYLTRANSFERASE, MITOCHONDRIAL"/>
    <property type="match status" value="1"/>
</dbReference>
<gene>
    <name evidence="9" type="ORF">HGRIS_007462</name>
</gene>
<evidence type="ECO:0000256" key="4">
    <source>
        <dbReference type="ARBA" id="ARBA00022884"/>
    </source>
</evidence>
<proteinExistence type="inferred from homology"/>
<dbReference type="CDD" id="cd05398">
    <property type="entry name" value="NT_ClassII-CCAase"/>
    <property type="match status" value="1"/>
</dbReference>
<feature type="region of interest" description="Disordered" evidence="6">
    <location>
        <begin position="540"/>
        <end position="573"/>
    </location>
</feature>
<dbReference type="InterPro" id="IPR043519">
    <property type="entry name" value="NT_sf"/>
</dbReference>
<evidence type="ECO:0000256" key="2">
    <source>
        <dbReference type="ARBA" id="ARBA00022679"/>
    </source>
</evidence>
<evidence type="ECO:0000256" key="6">
    <source>
        <dbReference type="SAM" id="MobiDB-lite"/>
    </source>
</evidence>
<evidence type="ECO:0000256" key="3">
    <source>
        <dbReference type="ARBA" id="ARBA00022741"/>
    </source>
</evidence>
<dbReference type="Pfam" id="PF12627">
    <property type="entry name" value="PolyA_pol_RNAbd"/>
    <property type="match status" value="1"/>
</dbReference>
<dbReference type="EMBL" id="JASNQZ010000011">
    <property type="protein sequence ID" value="KAL0950681.1"/>
    <property type="molecule type" value="Genomic_DNA"/>
</dbReference>
<keyword evidence="2 5" id="KW-0808">Transferase</keyword>
<evidence type="ECO:0008006" key="11">
    <source>
        <dbReference type="Google" id="ProtNLM"/>
    </source>
</evidence>
<dbReference type="Gene3D" id="1.10.3090.10">
    <property type="entry name" value="cca-adding enzyme, domain 2"/>
    <property type="match status" value="1"/>
</dbReference>
<feature type="domain" description="Poly A polymerase head" evidence="7">
    <location>
        <begin position="74"/>
        <end position="213"/>
    </location>
</feature>
<dbReference type="Gene3D" id="3.30.460.10">
    <property type="entry name" value="Beta Polymerase, domain 2"/>
    <property type="match status" value="1"/>
</dbReference>
<keyword evidence="4 5" id="KW-0694">RNA-binding</keyword>
<evidence type="ECO:0000256" key="1">
    <source>
        <dbReference type="ARBA" id="ARBA00007265"/>
    </source>
</evidence>
<dbReference type="PANTHER" id="PTHR13734">
    <property type="entry name" value="TRNA-NUCLEOTIDYLTRANSFERASE"/>
    <property type="match status" value="1"/>
</dbReference>
<evidence type="ECO:0000259" key="7">
    <source>
        <dbReference type="Pfam" id="PF01743"/>
    </source>
</evidence>
<evidence type="ECO:0000259" key="8">
    <source>
        <dbReference type="Pfam" id="PF12627"/>
    </source>
</evidence>
<feature type="domain" description="tRNA nucleotidyltransferase/poly(A) polymerase RNA and SrmB- binding" evidence="8">
    <location>
        <begin position="260"/>
        <end position="299"/>
    </location>
</feature>
<organism evidence="9 10">
    <name type="scientific">Hohenbuehelia grisea</name>
    <dbReference type="NCBI Taxonomy" id="104357"/>
    <lineage>
        <taxon>Eukaryota</taxon>
        <taxon>Fungi</taxon>
        <taxon>Dikarya</taxon>
        <taxon>Basidiomycota</taxon>
        <taxon>Agaricomycotina</taxon>
        <taxon>Agaricomycetes</taxon>
        <taxon>Agaricomycetidae</taxon>
        <taxon>Agaricales</taxon>
        <taxon>Pleurotineae</taxon>
        <taxon>Pleurotaceae</taxon>
        <taxon>Hohenbuehelia</taxon>
    </lineage>
</organism>